<organism evidence="2 3">
    <name type="scientific">Streptomyces chrestomyceticus JCM 4735</name>
    <dbReference type="NCBI Taxonomy" id="1306181"/>
    <lineage>
        <taxon>Bacteria</taxon>
        <taxon>Bacillati</taxon>
        <taxon>Actinomycetota</taxon>
        <taxon>Actinomycetes</taxon>
        <taxon>Kitasatosporales</taxon>
        <taxon>Streptomycetaceae</taxon>
        <taxon>Streptomyces</taxon>
    </lineage>
</organism>
<comment type="caution">
    <text evidence="2">The sequence shown here is derived from an EMBL/GenBank/DDBJ whole genome shotgun (WGS) entry which is preliminary data.</text>
</comment>
<dbReference type="EMBL" id="BHZC01000001">
    <property type="protein sequence ID" value="GCD39670.1"/>
    <property type="molecule type" value="Genomic_DNA"/>
</dbReference>
<dbReference type="AlphaFoldDB" id="A0A7U9Q2N4"/>
<evidence type="ECO:0000313" key="3">
    <source>
        <dbReference type="Proteomes" id="UP000287830"/>
    </source>
</evidence>
<evidence type="ECO:0000256" key="1">
    <source>
        <dbReference type="SAM" id="MobiDB-lite"/>
    </source>
</evidence>
<reference evidence="2 3" key="1">
    <citation type="submission" date="2018-11" db="EMBL/GenBank/DDBJ databases">
        <title>Whole genome sequence of Streptomyces chrestomyceticus NBRC 13444(T).</title>
        <authorList>
            <person name="Komaki H."/>
            <person name="Tamura T."/>
        </authorList>
    </citation>
    <scope>NUCLEOTIDE SEQUENCE [LARGE SCALE GENOMIC DNA]</scope>
    <source>
        <strain evidence="2 3">NBRC 13444</strain>
    </source>
</reference>
<protein>
    <submittedName>
        <fullName evidence="2">Uncharacterized protein</fullName>
    </submittedName>
</protein>
<feature type="compositionally biased region" description="Low complexity" evidence="1">
    <location>
        <begin position="46"/>
        <end position="56"/>
    </location>
</feature>
<feature type="compositionally biased region" description="Low complexity" evidence="1">
    <location>
        <begin position="9"/>
        <end position="18"/>
    </location>
</feature>
<proteinExistence type="predicted"/>
<feature type="region of interest" description="Disordered" evidence="1">
    <location>
        <begin position="1"/>
        <end position="64"/>
    </location>
</feature>
<dbReference type="Proteomes" id="UP000287830">
    <property type="component" value="Unassembled WGS sequence"/>
</dbReference>
<gene>
    <name evidence="2" type="ORF">OEIGOIKO_07526</name>
</gene>
<evidence type="ECO:0000313" key="2">
    <source>
        <dbReference type="EMBL" id="GCD39670.1"/>
    </source>
</evidence>
<name>A0A7U9Q2N4_9ACTN</name>
<sequence>MSRTGDPNVPSLPSLSVPAEAPTGPWRPINRQHPFPSHRLPRPNHPSARSPLSSLPAPSPPFLC</sequence>
<accession>A0A7U9Q2N4</accession>